<dbReference type="Proteomes" id="UP000761264">
    <property type="component" value="Unassembled WGS sequence"/>
</dbReference>
<evidence type="ECO:0000256" key="3">
    <source>
        <dbReference type="ARBA" id="ARBA00023125"/>
    </source>
</evidence>
<comment type="similarity">
    <text evidence="1">Belongs to the LysR transcriptional regulatory family.</text>
</comment>
<dbReference type="Gene3D" id="3.40.190.10">
    <property type="entry name" value="Periplasmic binding protein-like II"/>
    <property type="match status" value="2"/>
</dbReference>
<dbReference type="EMBL" id="JAAQPH010000013">
    <property type="protein sequence ID" value="NIA70289.1"/>
    <property type="molecule type" value="Genomic_DNA"/>
</dbReference>
<proteinExistence type="inferred from homology"/>
<dbReference type="FunFam" id="1.10.10.10:FF:000038">
    <property type="entry name" value="Glycine cleavage system transcriptional activator"/>
    <property type="match status" value="1"/>
</dbReference>
<evidence type="ECO:0000259" key="5">
    <source>
        <dbReference type="PROSITE" id="PS50931"/>
    </source>
</evidence>
<dbReference type="AlphaFoldDB" id="A0A967KBC4"/>
<keyword evidence="7" id="KW-1185">Reference proteome</keyword>
<keyword evidence="4" id="KW-0804">Transcription</keyword>
<dbReference type="InterPro" id="IPR005119">
    <property type="entry name" value="LysR_subst-bd"/>
</dbReference>
<dbReference type="SUPFAM" id="SSF46785">
    <property type="entry name" value="Winged helix' DNA-binding domain"/>
    <property type="match status" value="1"/>
</dbReference>
<accession>A0A967KBC4</accession>
<protein>
    <submittedName>
        <fullName evidence="6">Transcriptional regulator GcvA</fullName>
    </submittedName>
</protein>
<dbReference type="NCBIfam" id="NF008352">
    <property type="entry name" value="PRK11139.1"/>
    <property type="match status" value="1"/>
</dbReference>
<dbReference type="Gene3D" id="1.10.10.10">
    <property type="entry name" value="Winged helix-like DNA-binding domain superfamily/Winged helix DNA-binding domain"/>
    <property type="match status" value="1"/>
</dbReference>
<name>A0A967KBC4_9PROT</name>
<dbReference type="GO" id="GO:0003700">
    <property type="term" value="F:DNA-binding transcription factor activity"/>
    <property type="evidence" value="ECO:0007669"/>
    <property type="project" value="InterPro"/>
</dbReference>
<gene>
    <name evidence="6" type="primary">gcvA</name>
    <name evidence="6" type="ORF">HBA54_16905</name>
</gene>
<dbReference type="RefSeq" id="WP_167226737.1">
    <property type="nucleotide sequence ID" value="NZ_JAAQPH010000013.1"/>
</dbReference>
<evidence type="ECO:0000313" key="6">
    <source>
        <dbReference type="EMBL" id="NIA70289.1"/>
    </source>
</evidence>
<dbReference type="GO" id="GO:0006351">
    <property type="term" value="P:DNA-templated transcription"/>
    <property type="evidence" value="ECO:0007669"/>
    <property type="project" value="TreeGrafter"/>
</dbReference>
<keyword evidence="2" id="KW-0805">Transcription regulation</keyword>
<reference evidence="6" key="1">
    <citation type="submission" date="2020-03" db="EMBL/GenBank/DDBJ databases">
        <title>Genome of Pelagibius litoralis DSM 21314T.</title>
        <authorList>
            <person name="Wang G."/>
        </authorList>
    </citation>
    <scope>NUCLEOTIDE SEQUENCE</scope>
    <source>
        <strain evidence="6">DSM 21314</strain>
    </source>
</reference>
<dbReference type="InterPro" id="IPR036388">
    <property type="entry name" value="WH-like_DNA-bd_sf"/>
</dbReference>
<dbReference type="PANTHER" id="PTHR30537:SF74">
    <property type="entry name" value="HTH-TYPE TRANSCRIPTIONAL REGULATOR TRPI"/>
    <property type="match status" value="1"/>
</dbReference>
<dbReference type="PROSITE" id="PS50931">
    <property type="entry name" value="HTH_LYSR"/>
    <property type="match status" value="1"/>
</dbReference>
<dbReference type="InterPro" id="IPR058163">
    <property type="entry name" value="LysR-type_TF_proteobact-type"/>
</dbReference>
<sequence>MKRRLPPLSALRAFEAAARLSSFTKAADELSVTQGAISRQVRSLEDHFDTELFRRGHRSVELTPAGNRLLPALSDAFDRIMLAAERVRERPGEIKIKSKPTIAVRWLIPQILRFQNARPDIQVRLTTAWWPVDFSKEDFDAGIVFAQTRDERPNADLLLVERMTPVCAPALLEGSPPLARPEDLVYHRLLHSMPSHLDWKVWLASNDVAGVDPDGGEDFDFLDGTLQAAIQGYGVAMGDVLLVDDDLRAGRLVTPFDTPPTEVGAYFLVYPETQNADPAFQAFRSWLIDAAEASQKALT</sequence>
<evidence type="ECO:0000256" key="2">
    <source>
        <dbReference type="ARBA" id="ARBA00023015"/>
    </source>
</evidence>
<dbReference type="InterPro" id="IPR000847">
    <property type="entry name" value="LysR_HTH_N"/>
</dbReference>
<dbReference type="Pfam" id="PF00126">
    <property type="entry name" value="HTH_1"/>
    <property type="match status" value="1"/>
</dbReference>
<evidence type="ECO:0000256" key="1">
    <source>
        <dbReference type="ARBA" id="ARBA00009437"/>
    </source>
</evidence>
<dbReference type="FunFam" id="3.40.190.10:FF:000017">
    <property type="entry name" value="Glycine cleavage system transcriptional activator"/>
    <property type="match status" value="1"/>
</dbReference>
<dbReference type="InterPro" id="IPR036390">
    <property type="entry name" value="WH_DNA-bd_sf"/>
</dbReference>
<organism evidence="6 7">
    <name type="scientific">Pelagibius litoralis</name>
    <dbReference type="NCBI Taxonomy" id="374515"/>
    <lineage>
        <taxon>Bacteria</taxon>
        <taxon>Pseudomonadati</taxon>
        <taxon>Pseudomonadota</taxon>
        <taxon>Alphaproteobacteria</taxon>
        <taxon>Rhodospirillales</taxon>
        <taxon>Rhodovibrionaceae</taxon>
        <taxon>Pelagibius</taxon>
    </lineage>
</organism>
<evidence type="ECO:0000256" key="4">
    <source>
        <dbReference type="ARBA" id="ARBA00023163"/>
    </source>
</evidence>
<dbReference type="SUPFAM" id="SSF53850">
    <property type="entry name" value="Periplasmic binding protein-like II"/>
    <property type="match status" value="1"/>
</dbReference>
<keyword evidence="3" id="KW-0238">DNA-binding</keyword>
<evidence type="ECO:0000313" key="7">
    <source>
        <dbReference type="Proteomes" id="UP000761264"/>
    </source>
</evidence>
<dbReference type="Pfam" id="PF03466">
    <property type="entry name" value="LysR_substrate"/>
    <property type="match status" value="1"/>
</dbReference>
<dbReference type="PANTHER" id="PTHR30537">
    <property type="entry name" value="HTH-TYPE TRANSCRIPTIONAL REGULATOR"/>
    <property type="match status" value="1"/>
</dbReference>
<dbReference type="GO" id="GO:0043565">
    <property type="term" value="F:sequence-specific DNA binding"/>
    <property type="evidence" value="ECO:0007669"/>
    <property type="project" value="TreeGrafter"/>
</dbReference>
<comment type="caution">
    <text evidence="6">The sequence shown here is derived from an EMBL/GenBank/DDBJ whole genome shotgun (WGS) entry which is preliminary data.</text>
</comment>
<dbReference type="CDD" id="cd08432">
    <property type="entry name" value="PBP2_GcdR_TrpI_HvrB_AmpR_like"/>
    <property type="match status" value="1"/>
</dbReference>
<feature type="domain" description="HTH lysR-type" evidence="5">
    <location>
        <begin position="6"/>
        <end position="63"/>
    </location>
</feature>
<dbReference type="PRINTS" id="PR00039">
    <property type="entry name" value="HTHLYSR"/>
</dbReference>